<protein>
    <submittedName>
        <fullName evidence="6">Inositol-phosphate phosphatase (IMPA, suhB)</fullName>
        <ecNumber evidence="6">3.1.3.25</ecNumber>
    </submittedName>
</protein>
<dbReference type="Gene3D" id="3.40.190.80">
    <property type="match status" value="1"/>
</dbReference>
<dbReference type="GO" id="GO:0046872">
    <property type="term" value="F:metal ion binding"/>
    <property type="evidence" value="ECO:0007669"/>
    <property type="project" value="UniProtKB-KW"/>
</dbReference>
<evidence type="ECO:0000256" key="1">
    <source>
        <dbReference type="ARBA" id="ARBA00001946"/>
    </source>
</evidence>
<dbReference type="AlphaFoldDB" id="A0A075HDH5"/>
<dbReference type="GO" id="GO:0007165">
    <property type="term" value="P:signal transduction"/>
    <property type="evidence" value="ECO:0007669"/>
    <property type="project" value="TreeGrafter"/>
</dbReference>
<dbReference type="FunFam" id="3.40.190.80:FF:000020">
    <property type="entry name" value="Fructose-1,6-bisphosphatase/inositol-1-monophosphatase"/>
    <property type="match status" value="1"/>
</dbReference>
<keyword evidence="4 5" id="KW-0460">Magnesium</keyword>
<dbReference type="GO" id="GO:0008934">
    <property type="term" value="F:inositol monophosphate 1-phosphatase activity"/>
    <property type="evidence" value="ECO:0007669"/>
    <property type="project" value="TreeGrafter"/>
</dbReference>
<gene>
    <name evidence="6" type="primary">IMPA</name>
    <name evidence="6" type="synonym">suhB</name>
</gene>
<keyword evidence="2 5" id="KW-0479">Metal-binding</keyword>
<evidence type="ECO:0000256" key="5">
    <source>
        <dbReference type="PIRSR" id="PIRSR600760-2"/>
    </source>
</evidence>
<evidence type="ECO:0000256" key="4">
    <source>
        <dbReference type="ARBA" id="ARBA00022842"/>
    </source>
</evidence>
<evidence type="ECO:0000256" key="3">
    <source>
        <dbReference type="ARBA" id="ARBA00022801"/>
    </source>
</evidence>
<reference evidence="6" key="1">
    <citation type="journal article" date="2014" name="Genome Biol. Evol.">
        <title>Pangenome evidence for extensive interdomain horizontal transfer affecting lineage core and shell genes in uncultured planktonic thaumarchaeota and euryarchaeota.</title>
        <authorList>
            <person name="Deschamps P."/>
            <person name="Zivanovic Y."/>
            <person name="Moreira D."/>
            <person name="Rodriguez-Valera F."/>
            <person name="Lopez-Garcia P."/>
        </authorList>
    </citation>
    <scope>NUCLEOTIDE SEQUENCE</scope>
</reference>
<keyword evidence="3 6" id="KW-0378">Hydrolase</keyword>
<dbReference type="EC" id="3.1.3.25" evidence="6"/>
<feature type="binding site" evidence="5">
    <location>
        <position position="68"/>
    </location>
    <ligand>
        <name>Mg(2+)</name>
        <dbReference type="ChEBI" id="CHEBI:18420"/>
        <label>1</label>
        <note>catalytic</note>
    </ligand>
</feature>
<sequence>MDTIEILRTVSKLVYENVKDLAGTKEAVSGDFGRGAGGDISRNIDIVAEKTVIDYLKEINFDCVILGEECGRVELSPNPKGFIIMDAIDGTTNAVRGIQFFCCSLAFAADEKLSSITDAAITNLSTGDVYWASKGKGAFLNDKSISVYKEKPIYKVIGINSSGSSPELMSRLAPIFEKHHHIRHFGANALEMAFLAQGLIDVFIDLRKKIRIQDIAAGYLLVKEAGGLMLDENLRSLDSDLNYETRLSFVVATNKEILDEVFSLIK</sequence>
<dbReference type="PANTHER" id="PTHR20854">
    <property type="entry name" value="INOSITOL MONOPHOSPHATASE"/>
    <property type="match status" value="1"/>
</dbReference>
<dbReference type="SUPFAM" id="SSF56655">
    <property type="entry name" value="Carbohydrate phosphatase"/>
    <property type="match status" value="1"/>
</dbReference>
<organism evidence="6">
    <name type="scientific">uncultured marine thaumarchaeote KM3_55_H11</name>
    <dbReference type="NCBI Taxonomy" id="1456200"/>
    <lineage>
        <taxon>Archaea</taxon>
        <taxon>Nitrososphaerota</taxon>
        <taxon>environmental samples</taxon>
    </lineage>
</organism>
<dbReference type="InterPro" id="IPR000760">
    <property type="entry name" value="Inositol_monophosphatase-like"/>
</dbReference>
<feature type="binding site" evidence="5">
    <location>
        <position position="89"/>
    </location>
    <ligand>
        <name>Mg(2+)</name>
        <dbReference type="ChEBI" id="CHEBI:18420"/>
        <label>1</label>
        <note>catalytic</note>
    </ligand>
</feature>
<feature type="binding site" evidence="5">
    <location>
        <position position="214"/>
    </location>
    <ligand>
        <name>Mg(2+)</name>
        <dbReference type="ChEBI" id="CHEBI:18420"/>
        <label>1</label>
        <note>catalytic</note>
    </ligand>
</feature>
<dbReference type="EMBL" id="KF900946">
    <property type="protein sequence ID" value="AIF12472.1"/>
    <property type="molecule type" value="Genomic_DNA"/>
</dbReference>
<proteinExistence type="predicted"/>
<comment type="cofactor">
    <cofactor evidence="1 5">
        <name>Mg(2+)</name>
        <dbReference type="ChEBI" id="CHEBI:18420"/>
    </cofactor>
</comment>
<dbReference type="PRINTS" id="PR00377">
    <property type="entry name" value="IMPHPHTASES"/>
</dbReference>
<evidence type="ECO:0000313" key="6">
    <source>
        <dbReference type="EMBL" id="AIF12472.1"/>
    </source>
</evidence>
<evidence type="ECO:0000256" key="2">
    <source>
        <dbReference type="ARBA" id="ARBA00022723"/>
    </source>
</evidence>
<accession>A0A075HDH5</accession>
<name>A0A075HDH5_9ARCH</name>
<feature type="binding site" evidence="5">
    <location>
        <position position="86"/>
    </location>
    <ligand>
        <name>Mg(2+)</name>
        <dbReference type="ChEBI" id="CHEBI:18420"/>
        <label>1</label>
        <note>catalytic</note>
    </ligand>
</feature>
<dbReference type="PANTHER" id="PTHR20854:SF4">
    <property type="entry name" value="INOSITOL-1-MONOPHOSPHATASE-RELATED"/>
    <property type="match status" value="1"/>
</dbReference>
<feature type="binding site" evidence="5">
    <location>
        <position position="88"/>
    </location>
    <ligand>
        <name>Mg(2+)</name>
        <dbReference type="ChEBI" id="CHEBI:18420"/>
        <label>1</label>
        <note>catalytic</note>
    </ligand>
</feature>
<dbReference type="GO" id="GO:0006020">
    <property type="term" value="P:inositol metabolic process"/>
    <property type="evidence" value="ECO:0007669"/>
    <property type="project" value="TreeGrafter"/>
</dbReference>
<dbReference type="Gene3D" id="3.30.540.10">
    <property type="entry name" value="Fructose-1,6-Bisphosphatase, subunit A, domain 1"/>
    <property type="match status" value="1"/>
</dbReference>
<dbReference type="FunFam" id="3.30.540.10:FF:000027">
    <property type="entry name" value="Fructose-1,6-bisphosphatase/inositol-1-monophosphatase"/>
    <property type="match status" value="1"/>
</dbReference>
<dbReference type="Pfam" id="PF00459">
    <property type="entry name" value="Inositol_P"/>
    <property type="match status" value="1"/>
</dbReference>